<feature type="domain" description="3-deoxy-D-manno-octulosonic-acid transferase N-terminal" evidence="9">
    <location>
        <begin position="45"/>
        <end position="208"/>
    </location>
</feature>
<gene>
    <name evidence="10" type="ORF">PG303_00920</name>
</gene>
<name>A0AAP6HCT0_RIEAN</name>
<dbReference type="EC" id="2.4.99.12" evidence="2 8"/>
<dbReference type="GO" id="GO:0009245">
    <property type="term" value="P:lipid A biosynthetic process"/>
    <property type="evidence" value="ECO:0007669"/>
    <property type="project" value="TreeGrafter"/>
</dbReference>
<dbReference type="SUPFAM" id="SSF53756">
    <property type="entry name" value="UDP-Glycosyltransferase/glycogen phosphorylase"/>
    <property type="match status" value="1"/>
</dbReference>
<dbReference type="GO" id="GO:0043842">
    <property type="term" value="F:Kdo transferase activity"/>
    <property type="evidence" value="ECO:0007669"/>
    <property type="project" value="UniProtKB-EC"/>
</dbReference>
<evidence type="ECO:0000313" key="10">
    <source>
        <dbReference type="EMBL" id="MDY3511777.1"/>
    </source>
</evidence>
<dbReference type="InterPro" id="IPR039901">
    <property type="entry name" value="Kdotransferase"/>
</dbReference>
<reference evidence="10" key="1">
    <citation type="submission" date="2023-01" db="EMBL/GenBank/DDBJ databases">
        <title>Genome-based studies on antimicrobial resistance profiles of Riemerella anatipestifer in China, 1994 to 2021.</title>
        <authorList>
            <person name="Yang Z."/>
            <person name="Zhu D."/>
        </authorList>
    </citation>
    <scope>NUCLEOTIDE SEQUENCE</scope>
    <source>
        <strain evidence="10">RCAD1218</strain>
    </source>
</reference>
<organism evidence="10 11">
    <name type="scientific">Riemerella anatipestifer</name>
    <name type="common">Moraxella anatipestifer</name>
    <dbReference type="NCBI Taxonomy" id="34085"/>
    <lineage>
        <taxon>Bacteria</taxon>
        <taxon>Pseudomonadati</taxon>
        <taxon>Bacteroidota</taxon>
        <taxon>Flavobacteriia</taxon>
        <taxon>Flavobacteriales</taxon>
        <taxon>Weeksellaceae</taxon>
        <taxon>Riemerella</taxon>
    </lineage>
</organism>
<dbReference type="AlphaFoldDB" id="A0AAP6HCT0"/>
<evidence type="ECO:0000259" key="9">
    <source>
        <dbReference type="Pfam" id="PF04413"/>
    </source>
</evidence>
<comment type="catalytic activity">
    <reaction evidence="6 8">
        <text>lipid IVA (E. coli) + CMP-3-deoxy-beta-D-manno-octulosonate = alpha-Kdo-(2-&gt;6)-lipid IVA (E. coli) + CMP + H(+)</text>
        <dbReference type="Rhea" id="RHEA:28066"/>
        <dbReference type="ChEBI" id="CHEBI:15378"/>
        <dbReference type="ChEBI" id="CHEBI:58603"/>
        <dbReference type="ChEBI" id="CHEBI:60364"/>
        <dbReference type="ChEBI" id="CHEBI:60377"/>
        <dbReference type="ChEBI" id="CHEBI:85987"/>
        <dbReference type="EC" id="2.4.99.12"/>
    </reaction>
</comment>
<comment type="similarity">
    <text evidence="8">Belongs to the glycosyltransferase group 1 family.</text>
</comment>
<sequence length="409" mass="46816">MKFLYFIFIRLLIIGFRLGSVFNSKIRKGWEGRKKSNIIVKNAFSPNDKVIWMHAASLGEYEQGLPVLEGLKKKYPDYKVLVTFFSSSGYENVIKKKTIADAICYLPFDTRKGVASFLKHFQVELFFTVKYDYWYNLLSEVKQRQVKTFVVSALFYPSQVFFKPYGKWMVAELKKNIDWFFHQTKDSLALAQGIGLSQSSLSGDTRYDRVKATKVNFEEIPLVKKFKDQSLLLVFGSSWEAEEIIAEKVTEVNNEVKLIIAPHDLKRVPVLKKKFPQALLYTELNEQEFENNKENNILIINTIGLLSRIYAYADITVVGGGFHSAGLHNILESAVFGNPVLFGDKYRKNPEADALIEYVGGRSFSTPEEVVQFIQSLILDESLRARMANSAEVFISNQPKATEHILSKF</sequence>
<evidence type="ECO:0000256" key="4">
    <source>
        <dbReference type="ARBA" id="ARBA00022679"/>
    </source>
</evidence>
<dbReference type="PANTHER" id="PTHR42755:SF1">
    <property type="entry name" value="3-DEOXY-D-MANNO-OCTULOSONIC ACID TRANSFERASE, MITOCHONDRIAL-RELATED"/>
    <property type="match status" value="1"/>
</dbReference>
<dbReference type="InterPro" id="IPR007507">
    <property type="entry name" value="Glycos_transf_N"/>
</dbReference>
<dbReference type="RefSeq" id="WP_154469104.1">
    <property type="nucleotide sequence ID" value="NZ_CP072188.1"/>
</dbReference>
<feature type="active site" description="Proton acceptor" evidence="7">
    <location>
        <position position="60"/>
    </location>
</feature>
<keyword evidence="8" id="KW-0448">Lipopolysaccharide biosynthesis</keyword>
<evidence type="ECO:0000256" key="7">
    <source>
        <dbReference type="PIRSR" id="PIRSR639901-1"/>
    </source>
</evidence>
<evidence type="ECO:0000256" key="2">
    <source>
        <dbReference type="ARBA" id="ARBA00012621"/>
    </source>
</evidence>
<dbReference type="GO" id="GO:0005886">
    <property type="term" value="C:plasma membrane"/>
    <property type="evidence" value="ECO:0007669"/>
    <property type="project" value="UniProtKB-SubCell"/>
</dbReference>
<dbReference type="PANTHER" id="PTHR42755">
    <property type="entry name" value="3-DEOXY-MANNO-OCTULOSONATE CYTIDYLYLTRANSFERASE"/>
    <property type="match status" value="1"/>
</dbReference>
<dbReference type="InterPro" id="IPR038107">
    <property type="entry name" value="Glycos_transf_N_sf"/>
</dbReference>
<evidence type="ECO:0000313" key="11">
    <source>
        <dbReference type="Proteomes" id="UP001284033"/>
    </source>
</evidence>
<protein>
    <recommendedName>
        <fullName evidence="3 8">3-deoxy-D-manno-octulosonic acid transferase</fullName>
        <shortName evidence="8">Kdo transferase</shortName>
        <ecNumber evidence="2 8">2.4.99.12</ecNumber>
    </recommendedName>
    <alternativeName>
        <fullName evidence="5 8">Lipid IV(A) 3-deoxy-D-manno-octulosonic acid transferase</fullName>
    </alternativeName>
</protein>
<dbReference type="GO" id="GO:0009244">
    <property type="term" value="P:lipopolysaccharide core region biosynthetic process"/>
    <property type="evidence" value="ECO:0007669"/>
    <property type="project" value="UniProtKB-UniRule"/>
</dbReference>
<evidence type="ECO:0000256" key="1">
    <source>
        <dbReference type="ARBA" id="ARBA00004713"/>
    </source>
</evidence>
<dbReference type="Proteomes" id="UP001284033">
    <property type="component" value="Unassembled WGS sequence"/>
</dbReference>
<accession>A0AAP6HCT0</accession>
<keyword evidence="4 8" id="KW-0808">Transferase</keyword>
<keyword evidence="8" id="KW-0472">Membrane</keyword>
<dbReference type="Gene3D" id="3.40.50.11720">
    <property type="entry name" value="3-Deoxy-D-manno-octulosonic-acid transferase, N-terminal domain"/>
    <property type="match status" value="1"/>
</dbReference>
<comment type="pathway">
    <text evidence="1 8">Bacterial outer membrane biogenesis; LPS core biosynthesis.</text>
</comment>
<comment type="function">
    <text evidence="8">Involved in lipopolysaccharide (LPS) biosynthesis. Catalyzes the transfer of 3-deoxy-D-manno-octulosonate (Kdo) residue(s) from CMP-Kdo to lipid IV(A), the tetraacyldisaccharide-1,4'-bisphosphate precursor of lipid A.</text>
</comment>
<evidence type="ECO:0000256" key="3">
    <source>
        <dbReference type="ARBA" id="ARBA00019077"/>
    </source>
</evidence>
<evidence type="ECO:0000256" key="6">
    <source>
        <dbReference type="ARBA" id="ARBA00049183"/>
    </source>
</evidence>
<evidence type="ECO:0000256" key="8">
    <source>
        <dbReference type="RuleBase" id="RU365103"/>
    </source>
</evidence>
<comment type="subcellular location">
    <subcellularLocation>
        <location evidence="8">Cell membrane</location>
    </subcellularLocation>
</comment>
<dbReference type="Pfam" id="PF04413">
    <property type="entry name" value="Glycos_transf_N"/>
    <property type="match status" value="1"/>
</dbReference>
<dbReference type="EMBL" id="JAQZHK010000001">
    <property type="protein sequence ID" value="MDY3511777.1"/>
    <property type="molecule type" value="Genomic_DNA"/>
</dbReference>
<proteinExistence type="inferred from homology"/>
<comment type="caution">
    <text evidence="10">The sequence shown here is derived from an EMBL/GenBank/DDBJ whole genome shotgun (WGS) entry which is preliminary data.</text>
</comment>
<evidence type="ECO:0000256" key="5">
    <source>
        <dbReference type="ARBA" id="ARBA00031445"/>
    </source>
</evidence>
<dbReference type="Gene3D" id="3.40.50.2000">
    <property type="entry name" value="Glycogen Phosphorylase B"/>
    <property type="match status" value="1"/>
</dbReference>
<keyword evidence="8" id="KW-1003">Cell membrane</keyword>